<evidence type="ECO:0000313" key="3">
    <source>
        <dbReference type="Proteomes" id="UP000656804"/>
    </source>
</evidence>
<gene>
    <name evidence="2" type="ORF">ISG29_14455</name>
</gene>
<keyword evidence="3" id="KW-1185">Reference proteome</keyword>
<dbReference type="RefSeq" id="WP_194504161.1">
    <property type="nucleotide sequence ID" value="NZ_JADIVZ010000008.1"/>
</dbReference>
<name>A0A930YBW3_9ACTN</name>
<proteinExistence type="predicted"/>
<accession>A0A930YBW3</accession>
<dbReference type="AlphaFoldDB" id="A0A930YBW3"/>
<keyword evidence="1" id="KW-0472">Membrane</keyword>
<dbReference type="EMBL" id="JADIVZ010000008">
    <property type="protein sequence ID" value="MBF4162893.1"/>
    <property type="molecule type" value="Genomic_DNA"/>
</dbReference>
<reference evidence="2" key="1">
    <citation type="submission" date="2020-11" db="EMBL/GenBank/DDBJ databases">
        <title>Nocardioides sp. CBS4Y-1, whole genome shotgun sequence.</title>
        <authorList>
            <person name="Tuo L."/>
        </authorList>
    </citation>
    <scope>NUCLEOTIDE SEQUENCE</scope>
    <source>
        <strain evidence="2">CBS4Y-1</strain>
    </source>
</reference>
<comment type="caution">
    <text evidence="2">The sequence shown here is derived from an EMBL/GenBank/DDBJ whole genome shotgun (WGS) entry which is preliminary data.</text>
</comment>
<keyword evidence="1" id="KW-1133">Transmembrane helix</keyword>
<feature type="transmembrane region" description="Helical" evidence="1">
    <location>
        <begin position="21"/>
        <end position="40"/>
    </location>
</feature>
<evidence type="ECO:0000256" key="1">
    <source>
        <dbReference type="SAM" id="Phobius"/>
    </source>
</evidence>
<organism evidence="2 3">
    <name type="scientific">Nocardioides acrostichi</name>
    <dbReference type="NCBI Taxonomy" id="2784339"/>
    <lineage>
        <taxon>Bacteria</taxon>
        <taxon>Bacillati</taxon>
        <taxon>Actinomycetota</taxon>
        <taxon>Actinomycetes</taxon>
        <taxon>Propionibacteriales</taxon>
        <taxon>Nocardioidaceae</taxon>
        <taxon>Nocardioides</taxon>
    </lineage>
</organism>
<keyword evidence="1" id="KW-0812">Transmembrane</keyword>
<feature type="transmembrane region" description="Helical" evidence="1">
    <location>
        <begin position="113"/>
        <end position="134"/>
    </location>
</feature>
<sequence>MPPDAPLRLRCYADQPARRTLQIVGDLAALLVVLLAIWLGHQANDGIDGLGERVLRVDSAASSLSSGLDETGDVLSRAPLVGDDAAEPLRRAAESSDGIGRASRDTAATIDTVGTAVGVGVTLAVLLAAAPWWLPNRIRFVVTATLLDRYLRGGGDPDLLALRALARQPVTLLVRRYPEAAAGWRAGDPDVVAALAELELGAAGLGARSLDPGSFRRGPGRPADPAG</sequence>
<evidence type="ECO:0000313" key="2">
    <source>
        <dbReference type="EMBL" id="MBF4162893.1"/>
    </source>
</evidence>
<dbReference type="Proteomes" id="UP000656804">
    <property type="component" value="Unassembled WGS sequence"/>
</dbReference>
<protein>
    <submittedName>
        <fullName evidence="2">Uncharacterized protein</fullName>
    </submittedName>
</protein>